<dbReference type="Gene3D" id="2.130.10.10">
    <property type="entry name" value="YVTN repeat-like/Quinoprotein amine dehydrogenase"/>
    <property type="match status" value="1"/>
</dbReference>
<evidence type="ECO:0000256" key="1">
    <source>
        <dbReference type="ARBA" id="ARBA00004123"/>
    </source>
</evidence>
<dbReference type="SUPFAM" id="SSF82171">
    <property type="entry name" value="DPP6 N-terminal domain-like"/>
    <property type="match status" value="1"/>
</dbReference>
<protein>
    <submittedName>
        <fullName evidence="7">Uncharacterized protein</fullName>
    </submittedName>
</protein>
<dbReference type="OrthoDB" id="5372451at2759"/>
<dbReference type="PANTHER" id="PTHR22846">
    <property type="entry name" value="WD40 REPEAT PROTEIN"/>
    <property type="match status" value="1"/>
</dbReference>
<dbReference type="Pfam" id="PF08513">
    <property type="entry name" value="LisH"/>
    <property type="match status" value="1"/>
</dbReference>
<evidence type="ECO:0000256" key="5">
    <source>
        <dbReference type="SAM" id="MobiDB-lite"/>
    </source>
</evidence>
<reference evidence="7 8" key="1">
    <citation type="submission" date="2017-03" db="EMBL/GenBank/DDBJ databases">
        <title>Genomes of endolithic fungi from Antarctica.</title>
        <authorList>
            <person name="Coleine C."/>
            <person name="Masonjones S."/>
            <person name="Stajich J.E."/>
        </authorList>
    </citation>
    <scope>NUCLEOTIDE SEQUENCE [LARGE SCALE GENOMIC DNA]</scope>
    <source>
        <strain evidence="7 8">CCFEE 5184</strain>
    </source>
</reference>
<sequence>MSVLHSDHLNYLILRYLEEHGHENAATAFHKDWQRPYHYRDPEALPFARVVPRDALVSVVQDGLFFDELSATHRKTHRRHRWTAVNPRAPLDEQDLTELDDGADTSRPPSSGKRKSRPPVMRAPDEFPTPAPKRQRRNEGAEGVHVNGDGDAMDVDETSPTAATEDDAEVASPAGPSEAEAVEVPERYDSMDVMIQTDIKDGPKTSTMYWKIDKPGATVYNSIWNPDSDPKNAKTLLTVGESLCRFYEVPDRADDVQELTHLDDPNVPANGVVTASAWHPQGHTAACAMEAALQLSDGGRQVPMQLILNHGREHGSTIWNADPKMLEPQGVVLCMRYSRDGTYLLVLRTNAQRGFVQVWKTPQPVDDAGSARDQPIAWRWFDRQALDACWTSDILFLICGEDGLSCAYQIDTINNGNEPPVPAPVSAVTNGQGLTERDAELIGFKAKWDKLRYDPYAGVAVLASTSSKVFVTRPMTARYAGDLPQNACLNGELHLPGNLTALAFQPRGPSTNSMVTSGDGAEEGLRESLLAATFEEGSCAIYRLTRPNASRAVSERVVSLAMWEGPALALAWSPQGTHLAFGGADVVHIYETAALSTPKNGARREPLVTWRPEAAALAAGKRAEEQEADGEQEVLVQPSLSWSSDGESLGFAVERQSKSKPTSTTSALMLPVIWTAVVAVLLAGTDWARRWALSGSAIESLLIVYGTSKGTRILSDVPLWTLLATVNLVYAICSTSWLLYGLFTAVCYPMIGITCLVQSGTVATIARKNLRKLLKQLHFTRDKIALFNLPALEIDTDVNGLMVIRGVTISLSKLTIIAHGVELGMKLIDDVELAMYADEVTIPLFRRVEVGDVYGSVKGGKTELFFGDVDDHGDTADDDFSMLGDTPLLRAATAGAEGFKGRPKNQLRKSQMGINRMKDSTAWSGFDFVKALSPDDEKAEKQYLAMLEEIRTTSMVHQSRQQVMQQMSSDSESEYDATPENDNDMRAAICAELRQLPSIAHPPPKSVRVTTLQNSSPPWFRRFTHRLPFLLRVLLAIISYFHLINIDSITVAGSGRFAAAMLQKEVFKHYATDSAELRRLERRVKDWLADANFCLELTGINGMTQVPLSTAWDIVGWLKFNDIMAYRTAPEKAEVAQVVRLGGADATATIPTFLLPHHEHVVPEAPTEAEFEDLAEEIDEADGMPKTAQMQEKAKKVRKDQAAISISVHASLPATFDQSLLDFVAALVKATKIIELEKEFDEVERAADAAGATPPMSPTSPTDDDASIKSDASVSTENGSSKSNLRFKELTKNIRQNLKDGTTGQQIKDLAKELQQSTNTGIKDLHQKTNSGLKDLHHNTRHGMKKAWVGGMVNDRWIAKMVGKVALKLQQAQGDLGYSGEIPIPLAPYRARGELPSKFLP</sequence>
<keyword evidence="3" id="KW-0677">Repeat</keyword>
<feature type="transmembrane region" description="Helical" evidence="6">
    <location>
        <begin position="719"/>
        <end position="740"/>
    </location>
</feature>
<feature type="compositionally biased region" description="Polar residues" evidence="5">
    <location>
        <begin position="1270"/>
        <end position="1284"/>
    </location>
</feature>
<evidence type="ECO:0000313" key="7">
    <source>
        <dbReference type="EMBL" id="TKA75445.1"/>
    </source>
</evidence>
<dbReference type="EMBL" id="NAJQ01000193">
    <property type="protein sequence ID" value="TKA75445.1"/>
    <property type="molecule type" value="Genomic_DNA"/>
</dbReference>
<name>A0A4U0XKY9_9PEZI</name>
<proteinExistence type="predicted"/>
<evidence type="ECO:0000256" key="6">
    <source>
        <dbReference type="SAM" id="Phobius"/>
    </source>
</evidence>
<dbReference type="InterPro" id="IPR006594">
    <property type="entry name" value="LisH"/>
</dbReference>
<keyword evidence="6" id="KW-1133">Transmembrane helix</keyword>
<feature type="transmembrane region" description="Helical" evidence="6">
    <location>
        <begin position="746"/>
        <end position="766"/>
    </location>
</feature>
<feature type="region of interest" description="Disordered" evidence="5">
    <location>
        <begin position="76"/>
        <end position="187"/>
    </location>
</feature>
<organism evidence="7 8">
    <name type="scientific">Friedmanniomyces simplex</name>
    <dbReference type="NCBI Taxonomy" id="329884"/>
    <lineage>
        <taxon>Eukaryota</taxon>
        <taxon>Fungi</taxon>
        <taxon>Dikarya</taxon>
        <taxon>Ascomycota</taxon>
        <taxon>Pezizomycotina</taxon>
        <taxon>Dothideomycetes</taxon>
        <taxon>Dothideomycetidae</taxon>
        <taxon>Mycosphaerellales</taxon>
        <taxon>Teratosphaeriaceae</taxon>
        <taxon>Friedmanniomyces</taxon>
    </lineage>
</organism>
<keyword evidence="2" id="KW-0853">WD repeat</keyword>
<feature type="compositionally biased region" description="Acidic residues" evidence="5">
    <location>
        <begin position="92"/>
        <end position="103"/>
    </location>
</feature>
<evidence type="ECO:0000256" key="2">
    <source>
        <dbReference type="ARBA" id="ARBA00022574"/>
    </source>
</evidence>
<comment type="caution">
    <text evidence="7">The sequence shown here is derived from an EMBL/GenBank/DDBJ whole genome shotgun (WGS) entry which is preliminary data.</text>
</comment>
<feature type="transmembrane region" description="Helical" evidence="6">
    <location>
        <begin position="665"/>
        <end position="685"/>
    </location>
</feature>
<feature type="region of interest" description="Disordered" evidence="5">
    <location>
        <begin position="1246"/>
        <end position="1288"/>
    </location>
</feature>
<comment type="subcellular location">
    <subcellularLocation>
        <location evidence="1">Nucleus</location>
    </subcellularLocation>
</comment>
<evidence type="ECO:0000256" key="4">
    <source>
        <dbReference type="ARBA" id="ARBA00023242"/>
    </source>
</evidence>
<evidence type="ECO:0000256" key="3">
    <source>
        <dbReference type="ARBA" id="ARBA00022737"/>
    </source>
</evidence>
<dbReference type="GO" id="GO:0006357">
    <property type="term" value="P:regulation of transcription by RNA polymerase II"/>
    <property type="evidence" value="ECO:0007669"/>
    <property type="project" value="TreeGrafter"/>
</dbReference>
<keyword evidence="4" id="KW-0539">Nucleus</keyword>
<keyword evidence="6" id="KW-0812">Transmembrane</keyword>
<accession>A0A4U0XKY9</accession>
<evidence type="ECO:0000313" key="8">
    <source>
        <dbReference type="Proteomes" id="UP000309340"/>
    </source>
</evidence>
<dbReference type="GO" id="GO:0003714">
    <property type="term" value="F:transcription corepressor activity"/>
    <property type="evidence" value="ECO:0007669"/>
    <property type="project" value="InterPro"/>
</dbReference>
<dbReference type="InterPro" id="IPR015943">
    <property type="entry name" value="WD40/YVTN_repeat-like_dom_sf"/>
</dbReference>
<dbReference type="Gene3D" id="1.20.960.30">
    <property type="match status" value="1"/>
</dbReference>
<dbReference type="PROSITE" id="PS50896">
    <property type="entry name" value="LISH"/>
    <property type="match status" value="1"/>
</dbReference>
<keyword evidence="8" id="KW-1185">Reference proteome</keyword>
<dbReference type="InterPro" id="IPR045183">
    <property type="entry name" value="Ebi-like"/>
</dbReference>
<dbReference type="PANTHER" id="PTHR22846:SF2">
    <property type="entry name" value="F-BOX-LIKE_WD REPEAT-CONTAINING PROTEIN EBI"/>
    <property type="match status" value="1"/>
</dbReference>
<dbReference type="Proteomes" id="UP000309340">
    <property type="component" value="Unassembled WGS sequence"/>
</dbReference>
<keyword evidence="6" id="KW-0472">Membrane</keyword>
<gene>
    <name evidence="7" type="ORF">B0A55_04875</name>
</gene>
<feature type="transmembrane region" description="Helical" evidence="6">
    <location>
        <begin position="1029"/>
        <end position="1046"/>
    </location>
</feature>
<dbReference type="STRING" id="329884.A0A4U0XKY9"/>
<dbReference type="GO" id="GO:0034967">
    <property type="term" value="C:Set3 complex"/>
    <property type="evidence" value="ECO:0007669"/>
    <property type="project" value="TreeGrafter"/>
</dbReference>